<accession>A0A8K0KKJ2</accession>
<sequence>MYYENCCLDKENIRTQSKGQMIAVEYLKRRRIKELFHFLQCIILSEEPDDPFQKMLQTIEQLISFRKENTEPPMLFSREHTDAVFASMDPLDTKTLLRQQFRLGMEAMGLTEHVSDDDAHLKREFALEKALRRQRELVKAMVTPAVFAGRICETNEKENLAEEK</sequence>
<proteinExistence type="predicted"/>
<evidence type="ECO:0000313" key="1">
    <source>
        <dbReference type="EMBL" id="KAG8235988.1"/>
    </source>
</evidence>
<dbReference type="Proteomes" id="UP000792457">
    <property type="component" value="Unassembled WGS sequence"/>
</dbReference>
<reference evidence="1" key="2">
    <citation type="submission" date="2017-10" db="EMBL/GenBank/DDBJ databases">
        <title>Ladona fulva Genome sequencing and assembly.</title>
        <authorList>
            <person name="Murali S."/>
            <person name="Richards S."/>
            <person name="Bandaranaike D."/>
            <person name="Bellair M."/>
            <person name="Blankenburg K."/>
            <person name="Chao H."/>
            <person name="Dinh H."/>
            <person name="Doddapaneni H."/>
            <person name="Dugan-Rocha S."/>
            <person name="Elkadiri S."/>
            <person name="Gnanaolivu R."/>
            <person name="Hernandez B."/>
            <person name="Skinner E."/>
            <person name="Javaid M."/>
            <person name="Lee S."/>
            <person name="Li M."/>
            <person name="Ming W."/>
            <person name="Munidasa M."/>
            <person name="Muniz J."/>
            <person name="Nguyen L."/>
            <person name="Hughes D."/>
            <person name="Osuji N."/>
            <person name="Pu L.-L."/>
            <person name="Puazo M."/>
            <person name="Qu C."/>
            <person name="Quiroz J."/>
            <person name="Raj R."/>
            <person name="Weissenberger G."/>
            <person name="Xin Y."/>
            <person name="Zou X."/>
            <person name="Han Y."/>
            <person name="Worley K."/>
            <person name="Muzny D."/>
            <person name="Gibbs R."/>
        </authorList>
    </citation>
    <scope>NUCLEOTIDE SEQUENCE</scope>
    <source>
        <strain evidence="1">Sampled in the wild</strain>
    </source>
</reference>
<protein>
    <submittedName>
        <fullName evidence="1">Uncharacterized protein</fullName>
    </submittedName>
</protein>
<evidence type="ECO:0000313" key="2">
    <source>
        <dbReference type="Proteomes" id="UP000792457"/>
    </source>
</evidence>
<dbReference type="EMBL" id="KZ308975">
    <property type="protein sequence ID" value="KAG8235988.1"/>
    <property type="molecule type" value="Genomic_DNA"/>
</dbReference>
<dbReference type="PANTHER" id="PTHR21847">
    <property type="entry name" value="EF-HAND CALCIUM-BINDING DOMAIN-CONTAINING PROTEIN 10"/>
    <property type="match status" value="1"/>
</dbReference>
<keyword evidence="2" id="KW-1185">Reference proteome</keyword>
<dbReference type="OrthoDB" id="10260455at2759"/>
<dbReference type="InterPro" id="IPR039879">
    <property type="entry name" value="EFC10"/>
</dbReference>
<organism evidence="1 2">
    <name type="scientific">Ladona fulva</name>
    <name type="common">Scarce chaser dragonfly</name>
    <name type="synonym">Libellula fulva</name>
    <dbReference type="NCBI Taxonomy" id="123851"/>
    <lineage>
        <taxon>Eukaryota</taxon>
        <taxon>Metazoa</taxon>
        <taxon>Ecdysozoa</taxon>
        <taxon>Arthropoda</taxon>
        <taxon>Hexapoda</taxon>
        <taxon>Insecta</taxon>
        <taxon>Pterygota</taxon>
        <taxon>Palaeoptera</taxon>
        <taxon>Odonata</taxon>
        <taxon>Epiprocta</taxon>
        <taxon>Anisoptera</taxon>
        <taxon>Libelluloidea</taxon>
        <taxon>Libellulidae</taxon>
        <taxon>Ladona</taxon>
    </lineage>
</organism>
<dbReference type="PANTHER" id="PTHR21847:SF1">
    <property type="entry name" value="EF-HAND CALCIUM-BINDING DOMAIN-CONTAINING PROTEIN 10"/>
    <property type="match status" value="1"/>
</dbReference>
<gene>
    <name evidence="1" type="ORF">J437_LFUL015142</name>
</gene>
<name>A0A8K0KKJ2_LADFU</name>
<reference evidence="1" key="1">
    <citation type="submission" date="2013-04" db="EMBL/GenBank/DDBJ databases">
        <authorList>
            <person name="Qu J."/>
            <person name="Murali S.C."/>
            <person name="Bandaranaike D."/>
            <person name="Bellair M."/>
            <person name="Blankenburg K."/>
            <person name="Chao H."/>
            <person name="Dinh H."/>
            <person name="Doddapaneni H."/>
            <person name="Downs B."/>
            <person name="Dugan-Rocha S."/>
            <person name="Elkadiri S."/>
            <person name="Gnanaolivu R.D."/>
            <person name="Hernandez B."/>
            <person name="Javaid M."/>
            <person name="Jayaseelan J.C."/>
            <person name="Lee S."/>
            <person name="Li M."/>
            <person name="Ming W."/>
            <person name="Munidasa M."/>
            <person name="Muniz J."/>
            <person name="Nguyen L."/>
            <person name="Ongeri F."/>
            <person name="Osuji N."/>
            <person name="Pu L.-L."/>
            <person name="Puazo M."/>
            <person name="Qu C."/>
            <person name="Quiroz J."/>
            <person name="Raj R."/>
            <person name="Weissenberger G."/>
            <person name="Xin Y."/>
            <person name="Zou X."/>
            <person name="Han Y."/>
            <person name="Richards S."/>
            <person name="Worley K."/>
            <person name="Muzny D."/>
            <person name="Gibbs R."/>
        </authorList>
    </citation>
    <scope>NUCLEOTIDE SEQUENCE</scope>
    <source>
        <strain evidence="1">Sampled in the wild</strain>
    </source>
</reference>
<dbReference type="AlphaFoldDB" id="A0A8K0KKJ2"/>
<comment type="caution">
    <text evidence="1">The sequence shown here is derived from an EMBL/GenBank/DDBJ whole genome shotgun (WGS) entry which is preliminary data.</text>
</comment>